<organism evidence="2 3">
    <name type="scientific">Geoglobus acetivorans</name>
    <dbReference type="NCBI Taxonomy" id="565033"/>
    <lineage>
        <taxon>Archaea</taxon>
        <taxon>Methanobacteriati</taxon>
        <taxon>Methanobacteriota</taxon>
        <taxon>Archaeoglobi</taxon>
        <taxon>Archaeoglobales</taxon>
        <taxon>Archaeoglobaceae</taxon>
        <taxon>Geoglobus</taxon>
    </lineage>
</organism>
<evidence type="ECO:0000313" key="3">
    <source>
        <dbReference type="Proteomes" id="UP000030624"/>
    </source>
</evidence>
<dbReference type="AlphaFoldDB" id="A0A0A7GJM2"/>
<dbReference type="EMBL" id="CP009552">
    <property type="protein sequence ID" value="AIY91162.1"/>
    <property type="molecule type" value="Genomic_DNA"/>
</dbReference>
<sequence length="102" mass="11499">MAEILGVLVRYSVELANLGYDFVLKNFNLIEEDDIFDEILKVCKNTGSRAVDGYFIATAKLSNSILITNDKIMASNAKKAGVEAYYLIEEFDRAVERLKEVK</sequence>
<dbReference type="InterPro" id="IPR029060">
    <property type="entry name" value="PIN-like_dom_sf"/>
</dbReference>
<proteinExistence type="predicted"/>
<name>A0A0A7GJM2_GEOAI</name>
<dbReference type="InterPro" id="IPR002716">
    <property type="entry name" value="PIN_dom"/>
</dbReference>
<dbReference type="STRING" id="565033.GACE_2140"/>
<dbReference type="eggNOG" id="arCOG00730">
    <property type="taxonomic scope" value="Archaea"/>
</dbReference>
<evidence type="ECO:0000313" key="2">
    <source>
        <dbReference type="EMBL" id="AIY91162.1"/>
    </source>
</evidence>
<reference evidence="2 3" key="1">
    <citation type="journal article" date="2015" name="Appl. Environ. Microbiol.">
        <title>The Geoglobus acetivorans genome: Fe(III) reduction, acetate utilization, autotrophic growth, and degradation of aromatic compounds in a hyperthermophilic archaeon.</title>
        <authorList>
            <person name="Mardanov A.V."/>
            <person name="Slododkina G.B."/>
            <person name="Slobodkin A.I."/>
            <person name="Beletsky A.V."/>
            <person name="Gavrilov S.N."/>
            <person name="Kublanov I.V."/>
            <person name="Bonch-Osmolovskaya E.A."/>
            <person name="Skryabin K.G."/>
            <person name="Ravin N.V."/>
        </authorList>
    </citation>
    <scope>NUCLEOTIDE SEQUENCE [LARGE SCALE GENOMIC DNA]</scope>
    <source>
        <strain evidence="2 3">SBH6</strain>
    </source>
</reference>
<dbReference type="Proteomes" id="UP000030624">
    <property type="component" value="Chromosome"/>
</dbReference>
<feature type="domain" description="PIN" evidence="1">
    <location>
        <begin position="24"/>
        <end position="78"/>
    </location>
</feature>
<dbReference type="Gene3D" id="3.40.50.1010">
    <property type="entry name" value="5'-nuclease"/>
    <property type="match status" value="1"/>
</dbReference>
<evidence type="ECO:0000259" key="1">
    <source>
        <dbReference type="Pfam" id="PF01850"/>
    </source>
</evidence>
<dbReference type="SUPFAM" id="SSF88723">
    <property type="entry name" value="PIN domain-like"/>
    <property type="match status" value="1"/>
</dbReference>
<dbReference type="KEGG" id="gac:GACE_2140"/>
<protein>
    <recommendedName>
        <fullName evidence="1">PIN domain-containing protein</fullName>
    </recommendedName>
</protein>
<dbReference type="HOGENOM" id="CLU_140143_1_0_2"/>
<dbReference type="Pfam" id="PF01850">
    <property type="entry name" value="PIN"/>
    <property type="match status" value="1"/>
</dbReference>
<gene>
    <name evidence="2" type="ORF">GACE_2140</name>
</gene>
<accession>A0A0A7GJM2</accession>